<feature type="compositionally biased region" description="Basic and acidic residues" evidence="1">
    <location>
        <begin position="221"/>
        <end position="232"/>
    </location>
</feature>
<dbReference type="Proteomes" id="UP000239899">
    <property type="component" value="Unassembled WGS sequence"/>
</dbReference>
<feature type="region of interest" description="Disordered" evidence="1">
    <location>
        <begin position="325"/>
        <end position="350"/>
    </location>
</feature>
<gene>
    <name evidence="2" type="ORF">C2E21_3219</name>
</gene>
<evidence type="ECO:0000313" key="2">
    <source>
        <dbReference type="EMBL" id="PRW58676.1"/>
    </source>
</evidence>
<dbReference type="AlphaFoldDB" id="A0A2P6TX83"/>
<protein>
    <submittedName>
        <fullName evidence="2">Uncharacterized protein</fullName>
    </submittedName>
</protein>
<feature type="compositionally biased region" description="Polar residues" evidence="1">
    <location>
        <begin position="411"/>
        <end position="422"/>
    </location>
</feature>
<feature type="region of interest" description="Disordered" evidence="1">
    <location>
        <begin position="1"/>
        <end position="66"/>
    </location>
</feature>
<keyword evidence="3" id="KW-1185">Reference proteome</keyword>
<feature type="region of interest" description="Disordered" evidence="1">
    <location>
        <begin position="386"/>
        <end position="426"/>
    </location>
</feature>
<dbReference type="STRING" id="3076.A0A2P6TX83"/>
<comment type="caution">
    <text evidence="2">The sequence shown here is derived from an EMBL/GenBank/DDBJ whole genome shotgun (WGS) entry which is preliminary data.</text>
</comment>
<dbReference type="OrthoDB" id="10249612at2759"/>
<name>A0A2P6TX83_CHLSO</name>
<proteinExistence type="predicted"/>
<feature type="compositionally biased region" description="Low complexity" evidence="1">
    <location>
        <begin position="37"/>
        <end position="51"/>
    </location>
</feature>
<evidence type="ECO:0000313" key="3">
    <source>
        <dbReference type="Proteomes" id="UP000239899"/>
    </source>
</evidence>
<reference evidence="2 3" key="1">
    <citation type="journal article" date="2018" name="Plant J.">
        <title>Genome sequences of Chlorella sorokiniana UTEX 1602 and Micractinium conductrix SAG 241.80: implications to maltose excretion by a green alga.</title>
        <authorList>
            <person name="Arriola M.B."/>
            <person name="Velmurugan N."/>
            <person name="Zhang Y."/>
            <person name="Plunkett M.H."/>
            <person name="Hondzo H."/>
            <person name="Barney B.M."/>
        </authorList>
    </citation>
    <scope>NUCLEOTIDE SEQUENCE [LARGE SCALE GENOMIC DNA]</scope>
    <source>
        <strain evidence="3">UTEX 1602</strain>
    </source>
</reference>
<feature type="region of interest" description="Disordered" evidence="1">
    <location>
        <begin position="79"/>
        <end position="163"/>
    </location>
</feature>
<organism evidence="2 3">
    <name type="scientific">Chlorella sorokiniana</name>
    <name type="common">Freshwater green alga</name>
    <dbReference type="NCBI Taxonomy" id="3076"/>
    <lineage>
        <taxon>Eukaryota</taxon>
        <taxon>Viridiplantae</taxon>
        <taxon>Chlorophyta</taxon>
        <taxon>core chlorophytes</taxon>
        <taxon>Trebouxiophyceae</taxon>
        <taxon>Chlorellales</taxon>
        <taxon>Chlorellaceae</taxon>
        <taxon>Chlorella clade</taxon>
        <taxon>Chlorella</taxon>
    </lineage>
</organism>
<feature type="region of interest" description="Disordered" evidence="1">
    <location>
        <begin position="193"/>
        <end position="239"/>
    </location>
</feature>
<feature type="compositionally biased region" description="Low complexity" evidence="1">
    <location>
        <begin position="132"/>
        <end position="155"/>
    </location>
</feature>
<accession>A0A2P6TX83</accession>
<dbReference type="EMBL" id="LHPG02000005">
    <property type="protein sequence ID" value="PRW58676.1"/>
    <property type="molecule type" value="Genomic_DNA"/>
</dbReference>
<feature type="compositionally biased region" description="Low complexity" evidence="1">
    <location>
        <begin position="196"/>
        <end position="220"/>
    </location>
</feature>
<sequence>MLRLPRTATRPKQAGGQPPPTQGQGSEGSLSPTDVLQGPRPRGAQRAAAGSPRKKAASLQPAAARMEGHAQDIVHLLDEGWFGVQPPGGEAADDEPEVVPALPPLRRGRRPQQQQTAGENGQRDADVSPTTSGSHRSGSAAGSQASGSQASGGSALPRGTLPQPILSIRQAQQAAAVQDLPGIGTWAGRYRLFGRDQPPADQPAAAGQQQQQQAEAQQPDSARRREAEEAYDHFGSPVVLRAGGFDQPALAGRRSSGGSYGSEQAREDAWRWRFSRKWATEQMKYLEGGDPASMASDDLDPLAFTQACGIGMGLQMLQTSAPQQRPALAEAAGMDVQPRGLETSTSNLSLLTDEASYQPGLLGAEMSPGPSTHGAGAAGQLLQRTTSSGSAAALDPGGEPQQAQPRRPRRSNTWAAQGTSPRNGLAATRSVLTLANKAQDLLQKQRAIEQAEQDRWDRSRTAEDAWAGRHLEAARIDMRGRFKFYVLRISDGAGHTRFVVRGRTGATSAALLVEVKAEAAAASRSAGASAATLEIVGDGVMEWREDTERHLHVMPSTLPGDGLSAGGGSPSKAPSSFLGDVCGLAASLARQALPCHFRITTAGSASRSASMAALNNRI</sequence>
<evidence type="ECO:0000256" key="1">
    <source>
        <dbReference type="SAM" id="MobiDB-lite"/>
    </source>
</evidence>